<accession>A0AAD5VQN4</accession>
<feature type="compositionally biased region" description="Basic and acidic residues" evidence="2">
    <location>
        <begin position="410"/>
        <end position="423"/>
    </location>
</feature>
<gene>
    <name evidence="4" type="ORF">NP233_g6688</name>
</gene>
<keyword evidence="5" id="KW-1185">Reference proteome</keyword>
<reference evidence="4" key="1">
    <citation type="submission" date="2022-07" db="EMBL/GenBank/DDBJ databases">
        <title>Genome Sequence of Leucocoprinus birnbaumii.</title>
        <authorList>
            <person name="Buettner E."/>
        </authorList>
    </citation>
    <scope>NUCLEOTIDE SEQUENCE</scope>
    <source>
        <strain evidence="4">VT141</strain>
    </source>
</reference>
<dbReference type="InterPro" id="IPR037393">
    <property type="entry name" value="Bud22/SRFB1"/>
</dbReference>
<dbReference type="PANTHER" id="PTHR23325">
    <property type="entry name" value="SERUM RESPONSE FACTOR-BINDING"/>
    <property type="match status" value="1"/>
</dbReference>
<dbReference type="GO" id="GO:0030686">
    <property type="term" value="C:90S preribosome"/>
    <property type="evidence" value="ECO:0007669"/>
    <property type="project" value="TreeGrafter"/>
</dbReference>
<dbReference type="Pfam" id="PF09073">
    <property type="entry name" value="BUD22"/>
    <property type="match status" value="1"/>
</dbReference>
<sequence length="446" mass="49656">MEKHHRGVKRRRIESENAVDDALRIPGKLHHGLKEVKKAAKKAKVFETQKLVKKLKELRFATSDLDEMQHAYSAIRKKGDKANISEHEAQLDILKAIDHEVFANTAMKTKITKDKLLSPNEQIQESLSLELGEKLLSASPKEGPTAKVHSRLLSSKILATEISSLCEALRELLGHQPKKPRKEGGSDDHLDTSGDAKNPPSQKEGTATDTHIAADSDMDLEEAEDRIIDETGWESGTVDEEERLNDSGVDSEEDEPAIFEFDSDIETNRRTKPLQSAAPAKLPAAQQSNATSTFLPSLSVGFIRGSDESDWSDTEAKAADPGQKKNRRGQRARRAIWEKKYGRNANHKKKELLEAQDKKKNREANNRPGVHPGFQRPANSHIATGSNKWPRDNKPGPSQPAVSHTQASTKSHDKPLHPSWEAKRKLKEQQSVAIRPSEGTKIKFSD</sequence>
<evidence type="ECO:0000256" key="2">
    <source>
        <dbReference type="SAM" id="MobiDB-lite"/>
    </source>
</evidence>
<dbReference type="AlphaFoldDB" id="A0AAD5VQN4"/>
<dbReference type="GO" id="GO:0005634">
    <property type="term" value="C:nucleus"/>
    <property type="evidence" value="ECO:0007669"/>
    <property type="project" value="TreeGrafter"/>
</dbReference>
<evidence type="ECO:0000313" key="4">
    <source>
        <dbReference type="EMBL" id="KAJ3566929.1"/>
    </source>
</evidence>
<proteinExistence type="predicted"/>
<evidence type="ECO:0000313" key="5">
    <source>
        <dbReference type="Proteomes" id="UP001213000"/>
    </source>
</evidence>
<protein>
    <recommendedName>
        <fullName evidence="3">Bud22 domain-containing protein</fullName>
    </recommendedName>
</protein>
<feature type="region of interest" description="Disordered" evidence="2">
    <location>
        <begin position="174"/>
        <end position="446"/>
    </location>
</feature>
<feature type="compositionally biased region" description="Polar residues" evidence="2">
    <location>
        <begin position="199"/>
        <end position="209"/>
    </location>
</feature>
<dbReference type="InterPro" id="IPR015158">
    <property type="entry name" value="Bud22_dom"/>
</dbReference>
<dbReference type="EMBL" id="JANIEX010000449">
    <property type="protein sequence ID" value="KAJ3566929.1"/>
    <property type="molecule type" value="Genomic_DNA"/>
</dbReference>
<evidence type="ECO:0000259" key="3">
    <source>
        <dbReference type="Pfam" id="PF09073"/>
    </source>
</evidence>
<feature type="domain" description="Bud22" evidence="3">
    <location>
        <begin position="29"/>
        <end position="444"/>
    </location>
</feature>
<feature type="compositionally biased region" description="Polar residues" evidence="2">
    <location>
        <begin position="285"/>
        <end position="296"/>
    </location>
</feature>
<feature type="compositionally biased region" description="Acidic residues" evidence="2">
    <location>
        <begin position="237"/>
        <end position="265"/>
    </location>
</feature>
<name>A0AAD5VQN4_9AGAR</name>
<feature type="compositionally biased region" description="Basic residues" evidence="2">
    <location>
        <begin position="324"/>
        <end position="334"/>
    </location>
</feature>
<keyword evidence="1" id="KW-0175">Coiled coil</keyword>
<organism evidence="4 5">
    <name type="scientific">Leucocoprinus birnbaumii</name>
    <dbReference type="NCBI Taxonomy" id="56174"/>
    <lineage>
        <taxon>Eukaryota</taxon>
        <taxon>Fungi</taxon>
        <taxon>Dikarya</taxon>
        <taxon>Basidiomycota</taxon>
        <taxon>Agaricomycotina</taxon>
        <taxon>Agaricomycetes</taxon>
        <taxon>Agaricomycetidae</taxon>
        <taxon>Agaricales</taxon>
        <taxon>Agaricineae</taxon>
        <taxon>Agaricaceae</taxon>
        <taxon>Leucocoprinus</taxon>
    </lineage>
</organism>
<evidence type="ECO:0000256" key="1">
    <source>
        <dbReference type="ARBA" id="ARBA00023054"/>
    </source>
</evidence>
<feature type="compositionally biased region" description="Polar residues" evidence="2">
    <location>
        <begin position="377"/>
        <end position="387"/>
    </location>
</feature>
<dbReference type="Proteomes" id="UP001213000">
    <property type="component" value="Unassembled WGS sequence"/>
</dbReference>
<dbReference type="GO" id="GO:0030490">
    <property type="term" value="P:maturation of SSU-rRNA"/>
    <property type="evidence" value="ECO:0007669"/>
    <property type="project" value="TreeGrafter"/>
</dbReference>
<comment type="caution">
    <text evidence="4">The sequence shown here is derived from an EMBL/GenBank/DDBJ whole genome shotgun (WGS) entry which is preliminary data.</text>
</comment>
<dbReference type="PANTHER" id="PTHR23325:SF1">
    <property type="entry name" value="SERUM RESPONSE FACTOR-BINDING PROTEIN 1"/>
    <property type="match status" value="1"/>
</dbReference>
<feature type="compositionally biased region" description="Basic and acidic residues" evidence="2">
    <location>
        <begin position="182"/>
        <end position="194"/>
    </location>
</feature>
<feature type="compositionally biased region" description="Basic and acidic residues" evidence="2">
    <location>
        <begin position="351"/>
        <end position="365"/>
    </location>
</feature>
<feature type="compositionally biased region" description="Polar residues" evidence="2">
    <location>
        <begin position="400"/>
        <end position="409"/>
    </location>
</feature>